<evidence type="ECO:0008006" key="3">
    <source>
        <dbReference type="Google" id="ProtNLM"/>
    </source>
</evidence>
<organism evidence="1 2">
    <name type="scientific">Maribacter arenosus</name>
    <dbReference type="NCBI Taxonomy" id="1854708"/>
    <lineage>
        <taxon>Bacteria</taxon>
        <taxon>Pseudomonadati</taxon>
        <taxon>Bacteroidota</taxon>
        <taxon>Flavobacteriia</taxon>
        <taxon>Flavobacteriales</taxon>
        <taxon>Flavobacteriaceae</taxon>
        <taxon>Maribacter</taxon>
    </lineage>
</organism>
<dbReference type="RefSeq" id="WP_188315181.1">
    <property type="nucleotide sequence ID" value="NZ_JABTCG010000005.1"/>
</dbReference>
<comment type="caution">
    <text evidence="1">The sequence shown here is derived from an EMBL/GenBank/DDBJ whole genome shotgun (WGS) entry which is preliminary data.</text>
</comment>
<evidence type="ECO:0000313" key="2">
    <source>
        <dbReference type="Proteomes" id="UP000598350"/>
    </source>
</evidence>
<protein>
    <recommendedName>
        <fullName evidence="3">Haem-binding uptake Tiki superfamily ChaN domain-containing protein</fullName>
    </recommendedName>
</protein>
<sequence length="396" mass="47129">MKKIAILSFLLFTCFTFSQHPDIKPYVDHLKKVEKKSAKDYILQKFENHDIVILCERDHRDLSQYELIKDVLSDAYFKKNVKNLFTEIGVINLQPEITAFLKTKGLDSLYVEHKLAEFQFNSSFWSLWEKYNYQYLLRTIYDINNPSADQINYYPSDVEFDWSQVLNSDDYRREMETETEPRDSLMAYNIIRQYEKFTSESNTKALIILNYRHAFKIHTLGAGGLMKNTTKYLFDYFGDRATNIMISQANFSEKDNEFEYTLIQNGKWDASFKYLNIDDVGFDLGGTAFGKDNLDIWNVDATHTYEETFDGFVFYKPIEAYQLVSYFDGLIPKEMEEEFFRRFKIQLEYQNNTALLEKLNTTDFRERILKEVNTRREDKYPNLAQLITDRDNYLKE</sequence>
<name>A0ABR7VI05_9FLAO</name>
<keyword evidence="2" id="KW-1185">Reference proteome</keyword>
<dbReference type="EMBL" id="JABTCG010000005">
    <property type="protein sequence ID" value="MBD0852073.1"/>
    <property type="molecule type" value="Genomic_DNA"/>
</dbReference>
<accession>A0ABR7VI05</accession>
<evidence type="ECO:0000313" key="1">
    <source>
        <dbReference type="EMBL" id="MBD0852073.1"/>
    </source>
</evidence>
<reference evidence="1 2" key="1">
    <citation type="submission" date="2020-05" db="EMBL/GenBank/DDBJ databases">
        <title>The draft genome sequence of Maribacter arenosus CAU 1321.</title>
        <authorList>
            <person name="Mu L."/>
        </authorList>
    </citation>
    <scope>NUCLEOTIDE SEQUENCE [LARGE SCALE GENOMIC DNA]</scope>
    <source>
        <strain evidence="1 2">CAU 1321</strain>
    </source>
</reference>
<gene>
    <name evidence="1" type="ORF">HPE63_15430</name>
</gene>
<dbReference type="Proteomes" id="UP000598350">
    <property type="component" value="Unassembled WGS sequence"/>
</dbReference>
<proteinExistence type="predicted"/>